<organism evidence="10 11">
    <name type="scientific">Anaerosphaera aminiphila DSM 21120</name>
    <dbReference type="NCBI Taxonomy" id="1120995"/>
    <lineage>
        <taxon>Bacteria</taxon>
        <taxon>Bacillati</taxon>
        <taxon>Bacillota</taxon>
        <taxon>Tissierellia</taxon>
        <taxon>Tissierellales</taxon>
        <taxon>Peptoniphilaceae</taxon>
        <taxon>Anaerosphaera</taxon>
    </lineage>
</organism>
<dbReference type="SUPFAM" id="SSF54637">
    <property type="entry name" value="Thioesterase/thiol ester dehydrase-isomerase"/>
    <property type="match status" value="2"/>
</dbReference>
<evidence type="ECO:0000256" key="3">
    <source>
        <dbReference type="ARBA" id="ARBA00022801"/>
    </source>
</evidence>
<protein>
    <submittedName>
        <fullName evidence="10">Acyl-ACP thioesterase</fullName>
    </submittedName>
</protein>
<evidence type="ECO:0000259" key="9">
    <source>
        <dbReference type="Pfam" id="PF20791"/>
    </source>
</evidence>
<keyword evidence="6" id="KW-0443">Lipid metabolism</keyword>
<gene>
    <name evidence="10" type="ORF">SAMN02745245_00052</name>
</gene>
<dbReference type="Proteomes" id="UP000184032">
    <property type="component" value="Unassembled WGS sequence"/>
</dbReference>
<dbReference type="InterPro" id="IPR049427">
    <property type="entry name" value="Acyl-ACP_TE_C"/>
</dbReference>
<evidence type="ECO:0000259" key="8">
    <source>
        <dbReference type="Pfam" id="PF01643"/>
    </source>
</evidence>
<evidence type="ECO:0000256" key="7">
    <source>
        <dbReference type="ARBA" id="ARBA00023160"/>
    </source>
</evidence>
<dbReference type="PANTHER" id="PTHR31727:SF6">
    <property type="entry name" value="OLEOYL-ACYL CARRIER PROTEIN THIOESTERASE 1, CHLOROPLASTIC"/>
    <property type="match status" value="1"/>
</dbReference>
<dbReference type="RefSeq" id="WP_073182690.1">
    <property type="nucleotide sequence ID" value="NZ_FQXI01000001.1"/>
</dbReference>
<dbReference type="GO" id="GO:0000036">
    <property type="term" value="F:acyl carrier activity"/>
    <property type="evidence" value="ECO:0007669"/>
    <property type="project" value="TreeGrafter"/>
</dbReference>
<keyword evidence="2" id="KW-0444">Lipid biosynthesis</keyword>
<dbReference type="InterPro" id="IPR045023">
    <property type="entry name" value="FATA/B"/>
</dbReference>
<dbReference type="EMBL" id="FQXI01000001">
    <property type="protein sequence ID" value="SHG92435.1"/>
    <property type="molecule type" value="Genomic_DNA"/>
</dbReference>
<dbReference type="Pfam" id="PF01643">
    <property type="entry name" value="Acyl-ACP_TE"/>
    <property type="match status" value="1"/>
</dbReference>
<sequence>MKFIKEYFIYDFLCNRGYLSYKNLVNILLETSNEQSIINSSTAEDLLKFNKTWMIYKWKIKLNRPIKRREKILVRTWASGFEKISAYREFEIIDENKEVILKASAIFLVVDLLKLKPIRISDEISGEYEIINERNFETIERIKPELENLLENKFKIRKSDIDINGHVNNVVYIDWIEETLSEEVYTNYFISELNLIYSREIRNSEYVNINYNHNYSYFEIKTDSLNSRAKINLEKKA</sequence>
<dbReference type="InterPro" id="IPR029069">
    <property type="entry name" value="HotDog_dom_sf"/>
</dbReference>
<dbReference type="STRING" id="1120995.SAMN02745245_00052"/>
<evidence type="ECO:0000256" key="2">
    <source>
        <dbReference type="ARBA" id="ARBA00022516"/>
    </source>
</evidence>
<evidence type="ECO:0000256" key="1">
    <source>
        <dbReference type="ARBA" id="ARBA00006500"/>
    </source>
</evidence>
<evidence type="ECO:0000313" key="11">
    <source>
        <dbReference type="Proteomes" id="UP000184032"/>
    </source>
</evidence>
<dbReference type="Pfam" id="PF20791">
    <property type="entry name" value="Acyl-ACP_TE_C"/>
    <property type="match status" value="1"/>
</dbReference>
<feature type="domain" description="Acyl-ACP thioesterase-like C-terminal" evidence="9">
    <location>
        <begin position="147"/>
        <end position="231"/>
    </location>
</feature>
<dbReference type="InterPro" id="IPR002864">
    <property type="entry name" value="Acyl-ACP_thioesterase_NHD"/>
</dbReference>
<evidence type="ECO:0000256" key="6">
    <source>
        <dbReference type="ARBA" id="ARBA00023098"/>
    </source>
</evidence>
<evidence type="ECO:0000256" key="4">
    <source>
        <dbReference type="ARBA" id="ARBA00022832"/>
    </source>
</evidence>
<evidence type="ECO:0000313" key="10">
    <source>
        <dbReference type="EMBL" id="SHG92435.1"/>
    </source>
</evidence>
<keyword evidence="5" id="KW-0809">Transit peptide</keyword>
<comment type="similarity">
    <text evidence="1">Belongs to the acyl-ACP thioesterase family.</text>
</comment>
<keyword evidence="4" id="KW-0276">Fatty acid metabolism</keyword>
<dbReference type="Gene3D" id="3.10.129.10">
    <property type="entry name" value="Hotdog Thioesterase"/>
    <property type="match status" value="1"/>
</dbReference>
<keyword evidence="11" id="KW-1185">Reference proteome</keyword>
<keyword evidence="7" id="KW-0275">Fatty acid biosynthesis</keyword>
<proteinExistence type="inferred from homology"/>
<dbReference type="AlphaFoldDB" id="A0A1M5NSL0"/>
<evidence type="ECO:0000256" key="5">
    <source>
        <dbReference type="ARBA" id="ARBA00022946"/>
    </source>
</evidence>
<dbReference type="OrthoDB" id="9801517at2"/>
<dbReference type="GO" id="GO:0016297">
    <property type="term" value="F:fatty acyl-[ACP] hydrolase activity"/>
    <property type="evidence" value="ECO:0007669"/>
    <property type="project" value="InterPro"/>
</dbReference>
<dbReference type="CDD" id="cd00586">
    <property type="entry name" value="4HBT"/>
    <property type="match status" value="1"/>
</dbReference>
<keyword evidence="3" id="KW-0378">Hydrolase</keyword>
<name>A0A1M5NSL0_9FIRM</name>
<feature type="domain" description="Acyl-ACP thioesterase N-terminal hotdog" evidence="8">
    <location>
        <begin position="17"/>
        <end position="128"/>
    </location>
</feature>
<dbReference type="PANTHER" id="PTHR31727">
    <property type="entry name" value="OLEOYL-ACYL CARRIER PROTEIN THIOESTERASE 1, CHLOROPLASTIC"/>
    <property type="match status" value="1"/>
</dbReference>
<reference evidence="10 11" key="1">
    <citation type="submission" date="2016-11" db="EMBL/GenBank/DDBJ databases">
        <authorList>
            <person name="Jaros S."/>
            <person name="Januszkiewicz K."/>
            <person name="Wedrychowicz H."/>
        </authorList>
    </citation>
    <scope>NUCLEOTIDE SEQUENCE [LARGE SCALE GENOMIC DNA]</scope>
    <source>
        <strain evidence="10 11">DSM 21120</strain>
    </source>
</reference>
<accession>A0A1M5NSL0</accession>